<gene>
    <name evidence="2" type="ORF">FG382_02525</name>
</gene>
<dbReference type="CDD" id="cd04301">
    <property type="entry name" value="NAT_SF"/>
    <property type="match status" value="1"/>
</dbReference>
<accession>A0A544THW2</accession>
<dbReference type="Gene3D" id="3.40.630.30">
    <property type="match status" value="1"/>
</dbReference>
<dbReference type="Proteomes" id="UP000317316">
    <property type="component" value="Unassembled WGS sequence"/>
</dbReference>
<dbReference type="InterPro" id="IPR016181">
    <property type="entry name" value="Acyl_CoA_acyltransferase"/>
</dbReference>
<feature type="domain" description="N-acetyltransferase" evidence="1">
    <location>
        <begin position="3"/>
        <end position="165"/>
    </location>
</feature>
<dbReference type="AlphaFoldDB" id="A0A544THW2"/>
<comment type="caution">
    <text evidence="2">The sequence shown here is derived from an EMBL/GenBank/DDBJ whole genome shotgun (WGS) entry which is preliminary data.</text>
</comment>
<proteinExistence type="predicted"/>
<reference evidence="2 3" key="1">
    <citation type="submission" date="2019-05" db="EMBL/GenBank/DDBJ databases">
        <title>Psychrobacillus vulpis sp. nov., a new species isolated from feces of a red fox that inhabits in The Tablas de Daimiel Natural Park, Albacete, Spain.</title>
        <authorList>
            <person name="Rodriguez M."/>
            <person name="Reina J.C."/>
            <person name="Bejar V."/>
            <person name="Llamas I."/>
        </authorList>
    </citation>
    <scope>NUCLEOTIDE SEQUENCE [LARGE SCALE GENOMIC DNA]</scope>
    <source>
        <strain evidence="2 3">NEAU-3TGS17</strain>
    </source>
</reference>
<dbReference type="EMBL" id="VDGH01000001">
    <property type="protein sequence ID" value="TQR17047.1"/>
    <property type="molecule type" value="Genomic_DNA"/>
</dbReference>
<keyword evidence="3" id="KW-1185">Reference proteome</keyword>
<keyword evidence="2" id="KW-0808">Transferase</keyword>
<name>A0A544THW2_9BACI</name>
<organism evidence="2 3">
    <name type="scientific">Psychrobacillus lasiicapitis</name>
    <dbReference type="NCBI Taxonomy" id="1636719"/>
    <lineage>
        <taxon>Bacteria</taxon>
        <taxon>Bacillati</taxon>
        <taxon>Bacillota</taxon>
        <taxon>Bacilli</taxon>
        <taxon>Bacillales</taxon>
        <taxon>Bacillaceae</taxon>
        <taxon>Psychrobacillus</taxon>
    </lineage>
</organism>
<evidence type="ECO:0000313" key="2">
    <source>
        <dbReference type="EMBL" id="TQR17047.1"/>
    </source>
</evidence>
<dbReference type="PROSITE" id="PS51186">
    <property type="entry name" value="GNAT"/>
    <property type="match status" value="1"/>
</dbReference>
<dbReference type="InterPro" id="IPR000182">
    <property type="entry name" value="GNAT_dom"/>
</dbReference>
<protein>
    <submittedName>
        <fullName evidence="2">N-acetyltransferase family protein</fullName>
    </submittedName>
</protein>
<dbReference type="SUPFAM" id="SSF55729">
    <property type="entry name" value="Acyl-CoA N-acyltransferases (Nat)"/>
    <property type="match status" value="1"/>
</dbReference>
<sequence length="170" mass="19275">MNLFIRKATKEDWKEIKYIYDAGISTGLATFETTSPSTYEQWSLKAHPECTLIVQEGSTVVGWCKVTSISDRLVYAGVGEVSIYVHPDTQGKGVGDFLLKNLIHKSDEQGFWTLQASIFPENINSIYLHKKNNFRKVGIREKIGQLTGVWKDNVLLERRNSIGLDKCSFK</sequence>
<evidence type="ECO:0000259" key="1">
    <source>
        <dbReference type="PROSITE" id="PS51186"/>
    </source>
</evidence>
<dbReference type="Pfam" id="PF00583">
    <property type="entry name" value="Acetyltransf_1"/>
    <property type="match status" value="1"/>
</dbReference>
<dbReference type="GO" id="GO:0016747">
    <property type="term" value="F:acyltransferase activity, transferring groups other than amino-acyl groups"/>
    <property type="evidence" value="ECO:0007669"/>
    <property type="project" value="InterPro"/>
</dbReference>
<evidence type="ECO:0000313" key="3">
    <source>
        <dbReference type="Proteomes" id="UP000317316"/>
    </source>
</evidence>
<dbReference type="OrthoDB" id="9798006at2"/>
<dbReference type="RefSeq" id="WP_142537289.1">
    <property type="nucleotide sequence ID" value="NZ_BMIE01000002.1"/>
</dbReference>